<keyword evidence="1" id="KW-0808">Transferase</keyword>
<reference evidence="1 2" key="1">
    <citation type="submission" date="2020-06" db="EMBL/GenBank/DDBJ databases">
        <title>The endosymbiont of the kinetoplastid Bodo saltans is a Paracaedibacter-like alpha-proteobacterium possessing a putative toxin-antitoxin system.</title>
        <authorList>
            <person name="Midha S."/>
            <person name="Rigden D.J."/>
            <person name="Siozios S."/>
            <person name="Hurst G.D.D."/>
            <person name="Jackson A.P."/>
        </authorList>
    </citation>
    <scope>NUCLEOTIDE SEQUENCE [LARGE SCALE GENOMIC DNA]</scope>
    <source>
        <strain evidence="1">Lake Konstanz</strain>
    </source>
</reference>
<proteinExistence type="predicted"/>
<accession>A0A7L9RV65</accession>
<sequence length="57" mass="6733">MITIDYLKHHHQHIPTLATLWMGTIGKMWAPHVTIEDVIHRFQTHLNKVGVLRARRL</sequence>
<protein>
    <submittedName>
        <fullName evidence="1">Acetyltransferase</fullName>
    </submittedName>
</protein>
<name>A0A7L9RV65_9PROT</name>
<gene>
    <name evidence="1" type="ORF">CPBP_01245</name>
</gene>
<evidence type="ECO:0000313" key="1">
    <source>
        <dbReference type="EMBL" id="QOL20451.1"/>
    </source>
</evidence>
<dbReference type="EMBL" id="CP054719">
    <property type="protein sequence ID" value="QOL20451.1"/>
    <property type="molecule type" value="Genomic_DNA"/>
</dbReference>
<organism evidence="1 2">
    <name type="scientific">Candidatus Bodocaedibacter vickermanii</name>
    <dbReference type="NCBI Taxonomy" id="2741701"/>
    <lineage>
        <taxon>Bacteria</taxon>
        <taxon>Pseudomonadati</taxon>
        <taxon>Pseudomonadota</taxon>
        <taxon>Alphaproteobacteria</taxon>
        <taxon>Holosporales</taxon>
        <taxon>Candidatus Paracaedibacteraceae</taxon>
        <taxon>Candidatus Bodocaedibacter</taxon>
    </lineage>
</organism>
<dbReference type="GO" id="GO:0016740">
    <property type="term" value="F:transferase activity"/>
    <property type="evidence" value="ECO:0007669"/>
    <property type="project" value="UniProtKB-KW"/>
</dbReference>
<dbReference type="KEGG" id="pbal:CPBP_01245"/>
<evidence type="ECO:0000313" key="2">
    <source>
        <dbReference type="Proteomes" id="UP000594001"/>
    </source>
</evidence>
<keyword evidence="2" id="KW-1185">Reference proteome</keyword>
<dbReference type="Proteomes" id="UP000594001">
    <property type="component" value="Chromosome"/>
</dbReference>
<dbReference type="AlphaFoldDB" id="A0A7L9RV65"/>
<dbReference type="RefSeq" id="WP_350331995.1">
    <property type="nucleotide sequence ID" value="NZ_CP054719.1"/>
</dbReference>